<dbReference type="EMBL" id="JAMTCJ010000002">
    <property type="protein sequence ID" value="MCP2176733.1"/>
    <property type="molecule type" value="Genomic_DNA"/>
</dbReference>
<evidence type="ECO:0000256" key="1">
    <source>
        <dbReference type="SAM" id="MobiDB-lite"/>
    </source>
</evidence>
<dbReference type="RefSeq" id="WP_253661684.1">
    <property type="nucleotide sequence ID" value="NZ_BAAAJQ010000001.1"/>
</dbReference>
<keyword evidence="4" id="KW-1185">Reference proteome</keyword>
<accession>A0ABT1HGC5</accession>
<dbReference type="Proteomes" id="UP001206895">
    <property type="component" value="Unassembled WGS sequence"/>
</dbReference>
<evidence type="ECO:0000313" key="4">
    <source>
        <dbReference type="Proteomes" id="UP001206895"/>
    </source>
</evidence>
<dbReference type="Pfam" id="PF04314">
    <property type="entry name" value="PCuAC"/>
    <property type="match status" value="1"/>
</dbReference>
<proteinExistence type="predicted"/>
<feature type="chain" id="PRO_5047175273" description="Copper(I)-binding protein" evidence="2">
    <location>
        <begin position="25"/>
        <end position="240"/>
    </location>
</feature>
<gene>
    <name evidence="3" type="ORF">LX13_002552</name>
</gene>
<feature type="region of interest" description="Disordered" evidence="1">
    <location>
        <begin position="210"/>
        <end position="240"/>
    </location>
</feature>
<feature type="signal peptide" evidence="2">
    <location>
        <begin position="1"/>
        <end position="24"/>
    </location>
</feature>
<dbReference type="InterPro" id="IPR007410">
    <property type="entry name" value="LpqE-like"/>
</dbReference>
<comment type="caution">
    <text evidence="3">The sequence shown here is derived from an EMBL/GenBank/DDBJ whole genome shotgun (WGS) entry which is preliminary data.</text>
</comment>
<evidence type="ECO:0000256" key="2">
    <source>
        <dbReference type="SAM" id="SignalP"/>
    </source>
</evidence>
<sequence>MSVLNPFRHLTRVAAIAAMGGALALGTTACGAGQIAQTTNQAAAVNGSFATLGDIALRDVHVVFPSSGSNAEFVNGGPLQLAFLISNNSPYKNDRLQSITFKSGTGVASIDGSQDIPATKSLRAGQPSQLLVESPTASASASSSSSVPASSAPSSSAPSSTSSSNNSADPSETRISVTLTGAGKQITPGLTVPLVFTFAEAGQVTLNVPVDAGSVLPRDDRAVQNPGGGEEEGSASEGEG</sequence>
<feature type="compositionally biased region" description="Acidic residues" evidence="1">
    <location>
        <begin position="229"/>
        <end position="240"/>
    </location>
</feature>
<feature type="region of interest" description="Disordered" evidence="1">
    <location>
        <begin position="129"/>
        <end position="172"/>
    </location>
</feature>
<organism evidence="3 4">
    <name type="scientific">Williamsia maris</name>
    <dbReference type="NCBI Taxonomy" id="72806"/>
    <lineage>
        <taxon>Bacteria</taxon>
        <taxon>Bacillati</taxon>
        <taxon>Actinomycetota</taxon>
        <taxon>Actinomycetes</taxon>
        <taxon>Mycobacteriales</taxon>
        <taxon>Nocardiaceae</taxon>
        <taxon>Williamsia</taxon>
    </lineage>
</organism>
<keyword evidence="2" id="KW-0732">Signal</keyword>
<protein>
    <recommendedName>
        <fullName evidence="5">Copper(I)-binding protein</fullName>
    </recommendedName>
</protein>
<feature type="compositionally biased region" description="Low complexity" evidence="1">
    <location>
        <begin position="134"/>
        <end position="170"/>
    </location>
</feature>
<name>A0ABT1HGC5_9NOCA</name>
<dbReference type="Gene3D" id="2.60.40.1890">
    <property type="entry name" value="PCu(A)C copper chaperone"/>
    <property type="match status" value="1"/>
</dbReference>
<evidence type="ECO:0008006" key="5">
    <source>
        <dbReference type="Google" id="ProtNLM"/>
    </source>
</evidence>
<dbReference type="InterPro" id="IPR036182">
    <property type="entry name" value="PCuAC_sf"/>
</dbReference>
<evidence type="ECO:0000313" key="3">
    <source>
        <dbReference type="EMBL" id="MCP2176733.1"/>
    </source>
</evidence>
<reference evidence="3 4" key="1">
    <citation type="submission" date="2022-06" db="EMBL/GenBank/DDBJ databases">
        <title>Genomic Encyclopedia of Archaeal and Bacterial Type Strains, Phase II (KMG-II): from individual species to whole genera.</title>
        <authorList>
            <person name="Goeker M."/>
        </authorList>
    </citation>
    <scope>NUCLEOTIDE SEQUENCE [LARGE SCALE GENOMIC DNA]</scope>
    <source>
        <strain evidence="3 4">DSM 44693</strain>
    </source>
</reference>